<keyword evidence="4" id="KW-1185">Reference proteome</keyword>
<gene>
    <name evidence="3" type="ORF">LPTSP4_08540</name>
</gene>
<dbReference type="RefSeq" id="WP_108974156.1">
    <property type="nucleotide sequence ID" value="NZ_BFBB01000003.1"/>
</dbReference>
<dbReference type="EMBL" id="BFBB01000003">
    <property type="protein sequence ID" value="GBF49343.1"/>
    <property type="molecule type" value="Genomic_DNA"/>
</dbReference>
<evidence type="ECO:0000256" key="1">
    <source>
        <dbReference type="ARBA" id="ARBA00022991"/>
    </source>
</evidence>
<keyword evidence="1" id="KW-0157">Chromophore</keyword>
<dbReference type="Proteomes" id="UP000245133">
    <property type="component" value="Unassembled WGS sequence"/>
</dbReference>
<dbReference type="OrthoDB" id="329226at2"/>
<dbReference type="SUPFAM" id="SSF55785">
    <property type="entry name" value="PYP-like sensor domain (PAS domain)"/>
    <property type="match status" value="1"/>
</dbReference>
<evidence type="ECO:0000313" key="4">
    <source>
        <dbReference type="Proteomes" id="UP000245133"/>
    </source>
</evidence>
<dbReference type="Gene3D" id="3.30.450.20">
    <property type="entry name" value="PAS domain"/>
    <property type="match status" value="1"/>
</dbReference>
<dbReference type="InterPro" id="IPR035965">
    <property type="entry name" value="PAS-like_dom_sf"/>
</dbReference>
<dbReference type="InterPro" id="IPR012130">
    <property type="entry name" value="PYP"/>
</dbReference>
<protein>
    <submittedName>
        <fullName evidence="3">Photoactive yellow protein</fullName>
    </submittedName>
</protein>
<accession>A0A2P2DXI2</accession>
<comment type="caution">
    <text evidence="3">The sequence shown here is derived from an EMBL/GenBank/DDBJ whole genome shotgun (WGS) entry which is preliminary data.</text>
</comment>
<dbReference type="AlphaFoldDB" id="A0A2P2DXI2"/>
<sequence>MSSFVDASFLSRLGQITESQANEENFGIVKVDDSGKILIYNQFESNLANVPIEKAVGKNFFTDIAICTNNRLFYGKFREGVAKGQLDVSFSYVFTYKMKPTNVQIHLYHDPSSKTYWIFVKPK</sequence>
<dbReference type="PIRSF" id="PIRSF000087">
    <property type="entry name" value="PYP"/>
    <property type="match status" value="1"/>
</dbReference>
<dbReference type="GO" id="GO:0007602">
    <property type="term" value="P:phototransduction"/>
    <property type="evidence" value="ECO:0007669"/>
    <property type="project" value="InterPro"/>
</dbReference>
<reference evidence="3 4" key="1">
    <citation type="submission" date="2018-02" db="EMBL/GenBank/DDBJ databases">
        <title>Novel Leptospira species isolated from soil and water in Japan.</title>
        <authorList>
            <person name="Nakao R."/>
            <person name="Masuzawa T."/>
        </authorList>
    </citation>
    <scope>NUCLEOTIDE SEQUENCE [LARGE SCALE GENOMIC DNA]</scope>
    <source>
        <strain evidence="3 4">YH101</strain>
    </source>
</reference>
<dbReference type="GO" id="GO:0009881">
    <property type="term" value="F:photoreceptor activity"/>
    <property type="evidence" value="ECO:0007669"/>
    <property type="project" value="InterPro"/>
</dbReference>
<evidence type="ECO:0000313" key="3">
    <source>
        <dbReference type="EMBL" id="GBF49343.1"/>
    </source>
</evidence>
<evidence type="ECO:0000256" key="2">
    <source>
        <dbReference type="ARBA" id="ARBA00023170"/>
    </source>
</evidence>
<organism evidence="3 4">
    <name type="scientific">Leptospira ryugenii</name>
    <dbReference type="NCBI Taxonomy" id="1917863"/>
    <lineage>
        <taxon>Bacteria</taxon>
        <taxon>Pseudomonadati</taxon>
        <taxon>Spirochaetota</taxon>
        <taxon>Spirochaetia</taxon>
        <taxon>Leptospirales</taxon>
        <taxon>Leptospiraceae</taxon>
        <taxon>Leptospira</taxon>
    </lineage>
</organism>
<proteinExistence type="predicted"/>
<keyword evidence="2" id="KW-0675">Receptor</keyword>
<name>A0A2P2DXI2_9LEPT</name>